<keyword evidence="1" id="KW-0505">Motor protein</keyword>
<feature type="compositionally biased region" description="Basic and acidic residues" evidence="4">
    <location>
        <begin position="927"/>
        <end position="965"/>
    </location>
</feature>
<proteinExistence type="inferred from homology"/>
<dbReference type="GO" id="GO:0005874">
    <property type="term" value="C:microtubule"/>
    <property type="evidence" value="ECO:0007669"/>
    <property type="project" value="TreeGrafter"/>
</dbReference>
<evidence type="ECO:0000256" key="1">
    <source>
        <dbReference type="ARBA" id="ARBA00023175"/>
    </source>
</evidence>
<dbReference type="PANTHER" id="PTHR24115">
    <property type="entry name" value="KINESIN-RELATED"/>
    <property type="match status" value="1"/>
</dbReference>
<feature type="region of interest" description="Disordered" evidence="4">
    <location>
        <begin position="329"/>
        <end position="350"/>
    </location>
</feature>
<accession>A0AAX4P292</accession>
<organism evidence="6 7">
    <name type="scientific">Chloropicon roscoffensis</name>
    <dbReference type="NCBI Taxonomy" id="1461544"/>
    <lineage>
        <taxon>Eukaryota</taxon>
        <taxon>Viridiplantae</taxon>
        <taxon>Chlorophyta</taxon>
        <taxon>Chloropicophyceae</taxon>
        <taxon>Chloropicales</taxon>
        <taxon>Chloropicaceae</taxon>
        <taxon>Chloropicon</taxon>
    </lineage>
</organism>
<evidence type="ECO:0000256" key="2">
    <source>
        <dbReference type="PROSITE-ProRule" id="PRU00283"/>
    </source>
</evidence>
<feature type="compositionally biased region" description="Polar residues" evidence="4">
    <location>
        <begin position="903"/>
        <end position="912"/>
    </location>
</feature>
<dbReference type="GO" id="GO:0005524">
    <property type="term" value="F:ATP binding"/>
    <property type="evidence" value="ECO:0007669"/>
    <property type="project" value="InterPro"/>
</dbReference>
<dbReference type="SUPFAM" id="SSF52540">
    <property type="entry name" value="P-loop containing nucleoside triphosphate hydrolases"/>
    <property type="match status" value="1"/>
</dbReference>
<comment type="similarity">
    <text evidence="2">Belongs to the TRAFAC class myosin-kinesin ATPase superfamily. Kinesin family.</text>
</comment>
<protein>
    <submittedName>
        <fullName evidence="6">Kinesin motor domain-containing protein</fullName>
    </submittedName>
</protein>
<dbReference type="Gene3D" id="3.40.850.10">
    <property type="entry name" value="Kinesin motor domain"/>
    <property type="match status" value="1"/>
</dbReference>
<dbReference type="GO" id="GO:0016887">
    <property type="term" value="F:ATP hydrolysis activity"/>
    <property type="evidence" value="ECO:0007669"/>
    <property type="project" value="TreeGrafter"/>
</dbReference>
<evidence type="ECO:0000259" key="5">
    <source>
        <dbReference type="PROSITE" id="PS50067"/>
    </source>
</evidence>
<dbReference type="InterPro" id="IPR027640">
    <property type="entry name" value="Kinesin-like_fam"/>
</dbReference>
<evidence type="ECO:0000313" key="7">
    <source>
        <dbReference type="Proteomes" id="UP001472866"/>
    </source>
</evidence>
<dbReference type="PANTHER" id="PTHR24115:SF1004">
    <property type="entry name" value="KINESIN-LIKE PROTEIN KIF15"/>
    <property type="match status" value="1"/>
</dbReference>
<comment type="caution">
    <text evidence="2">Lacks conserved residue(s) required for the propagation of feature annotation.</text>
</comment>
<dbReference type="EMBL" id="CP151502">
    <property type="protein sequence ID" value="WZN60002.1"/>
    <property type="molecule type" value="Genomic_DNA"/>
</dbReference>
<evidence type="ECO:0000313" key="6">
    <source>
        <dbReference type="EMBL" id="WZN60002.1"/>
    </source>
</evidence>
<feature type="domain" description="Kinesin motor" evidence="5">
    <location>
        <begin position="32"/>
        <end position="266"/>
    </location>
</feature>
<dbReference type="AlphaFoldDB" id="A0AAX4P292"/>
<feature type="compositionally biased region" description="Basic and acidic residues" evidence="4">
    <location>
        <begin position="1"/>
        <end position="10"/>
    </location>
</feature>
<keyword evidence="3" id="KW-0175">Coiled coil</keyword>
<feature type="compositionally biased region" description="Basic and acidic residues" evidence="4">
    <location>
        <begin position="1079"/>
        <end position="1090"/>
    </location>
</feature>
<dbReference type="GO" id="GO:0007018">
    <property type="term" value="P:microtubule-based movement"/>
    <property type="evidence" value="ECO:0007669"/>
    <property type="project" value="InterPro"/>
</dbReference>
<evidence type="ECO:0000256" key="3">
    <source>
        <dbReference type="SAM" id="Coils"/>
    </source>
</evidence>
<feature type="region of interest" description="Disordered" evidence="4">
    <location>
        <begin position="202"/>
        <end position="228"/>
    </location>
</feature>
<feature type="coiled-coil region" evidence="3">
    <location>
        <begin position="742"/>
        <end position="790"/>
    </location>
</feature>
<evidence type="ECO:0000256" key="4">
    <source>
        <dbReference type="SAM" id="MobiDB-lite"/>
    </source>
</evidence>
<feature type="region of interest" description="Disordered" evidence="4">
    <location>
        <begin position="1"/>
        <end position="24"/>
    </location>
</feature>
<feature type="region of interest" description="Disordered" evidence="4">
    <location>
        <begin position="1055"/>
        <end position="1149"/>
    </location>
</feature>
<feature type="compositionally biased region" description="Polar residues" evidence="4">
    <location>
        <begin position="1097"/>
        <end position="1108"/>
    </location>
</feature>
<dbReference type="SMART" id="SM00129">
    <property type="entry name" value="KISc"/>
    <property type="match status" value="1"/>
</dbReference>
<dbReference type="InterPro" id="IPR027417">
    <property type="entry name" value="P-loop_NTPase"/>
</dbReference>
<dbReference type="Pfam" id="PF00225">
    <property type="entry name" value="Kinesin"/>
    <property type="match status" value="1"/>
</dbReference>
<name>A0AAX4P292_9CHLO</name>
<feature type="region of interest" description="Disordered" evidence="4">
    <location>
        <begin position="840"/>
        <end position="971"/>
    </location>
</feature>
<feature type="region of interest" description="Disordered" evidence="4">
    <location>
        <begin position="540"/>
        <end position="562"/>
    </location>
</feature>
<dbReference type="InterPro" id="IPR036961">
    <property type="entry name" value="Kinesin_motor_dom_sf"/>
</dbReference>
<dbReference type="PROSITE" id="PS50067">
    <property type="entry name" value="KINESIN_MOTOR_2"/>
    <property type="match status" value="1"/>
</dbReference>
<dbReference type="GO" id="GO:0005871">
    <property type="term" value="C:kinesin complex"/>
    <property type="evidence" value="ECO:0007669"/>
    <property type="project" value="TreeGrafter"/>
</dbReference>
<reference evidence="6 7" key="1">
    <citation type="submission" date="2024-03" db="EMBL/GenBank/DDBJ databases">
        <title>Complete genome sequence of the green alga Chloropicon roscoffensis RCC1871.</title>
        <authorList>
            <person name="Lemieux C."/>
            <person name="Pombert J.-F."/>
            <person name="Otis C."/>
            <person name="Turmel M."/>
        </authorList>
    </citation>
    <scope>NUCLEOTIDE SEQUENCE [LARGE SCALE GENOMIC DNA]</scope>
    <source>
        <strain evidence="6 7">RCC1871</strain>
    </source>
</reference>
<sequence>MPVDNDHPAEVEADDSCEPGLATLTTSPMLNKVTSFVRVRPLPRENLGGIRDPRALSVVEPHESDGAGVTESVVLRDHRERDRIFKLDMALGEKATQSDVFNRCGKQLVDCLLSTSGDSSSGGCDGVVLCYGGSGMGKRHTLYETSTSSRLKDFDEDEWEWSYTNAMRGRGRGKDETGLLVRVVHDVFRRKAWSKFRAQKELNSSLQREGSPSRYPTPMATSPPASVAPGLSELELQCSSFSVTHTGLVVDLLGESPCSTPAQDVHEELVESLRTPNFKRTKAGADEREKRKQMDNVKWETCTNTVDFEALLKPAIALCAKHKEDMEQEISENSMKGKDKKADNSPSKEWLRKKSERIQFVVTQLRLVGHGGSHSREGIAASCAPYVSKIAFVLVLPSETLSMEGPVLTGTHLSASMLRLRAVLDALTGIGGKSQALLRANASLATMLAAPLGSTRTMLGEDRGKEFSKASSSKGGEKSPFVCLIGCVSPARSQVNHVSGFLSFAERARTAKLLHVPATRTAPQGTRALQISTSAASVLFPTPSPVKKGQSPASKPTPGSLKTPELFAAGVVRSLAPTAEGISVEFATPESKQTITNANATSAGSGSALESVMARAAKEGNTSIVPMATPPSARAVSKLVWPGASPATFDAGLSDFAHIKEELETIWTAMREAERYHDEALATAEVELQEAEAATRRAGARATEMRKIITSLRAEIETQKASGARLSEVTANSSGGGDLERLRSLEIEVRRLKEQVKDEQILRREAEAALASLDDECALLSEKNENLRRSLREGSDKVSKKSRNARIQCALPAVPTGPAAQDTGFPGVDLEFETATEWDEQADGSGGIQGESSEATIGDVVGSPPGTPNSKFGRPGRESADVSDSGTTEEMASPPSANFFPQDAQSEPTTPTLVAKKVEPQSSDSEVLSREETAERAAEFKNDEVESTHHSLKELPKKKAPKDVVADETVSARRRHSSFQRFRELMGAEEEENPLVLIIAVNMYKGHTEKIQIYKHDSADQIARDFVKTHNLPEVSIKNLEKLINKNLSKNNIRIGRTKTKEQKKGLTAKKSLTEDTETAAKEGAQESKLTKKTHRNNTVSSLPNKQLTPEPKPRTPPTPSSAVSDSGSARPLRPMDMYRFIEIGPTSR</sequence>
<keyword evidence="7" id="KW-1185">Reference proteome</keyword>
<gene>
    <name evidence="6" type="ORF">HKI87_02g15300</name>
</gene>
<dbReference type="GO" id="GO:0003777">
    <property type="term" value="F:microtubule motor activity"/>
    <property type="evidence" value="ECO:0007669"/>
    <property type="project" value="InterPro"/>
</dbReference>
<dbReference type="GO" id="GO:0008017">
    <property type="term" value="F:microtubule binding"/>
    <property type="evidence" value="ECO:0007669"/>
    <property type="project" value="InterPro"/>
</dbReference>
<dbReference type="InterPro" id="IPR001752">
    <property type="entry name" value="Kinesin_motor_dom"/>
</dbReference>
<dbReference type="Proteomes" id="UP001472866">
    <property type="component" value="Chromosome 02"/>
</dbReference>